<protein>
    <submittedName>
        <fullName evidence="1">Uncharacterized protein</fullName>
    </submittedName>
</protein>
<organism evidence="1 2">
    <name type="scientific">Mycobacterium phage MaryV</name>
    <dbReference type="NCBI Taxonomy" id="2656593"/>
    <lineage>
        <taxon>Viruses</taxon>
        <taxon>Duplodnaviria</taxon>
        <taxon>Heunggongvirae</taxon>
        <taxon>Uroviricota</taxon>
        <taxon>Caudoviricetes</taxon>
        <taxon>Vilmaviridae</taxon>
        <taxon>Wildcatvirus</taxon>
        <taxon>Wildcatvirus wildcat</taxon>
        <taxon>Mycobacterium virus Wildcat</taxon>
    </lineage>
</organism>
<dbReference type="Proteomes" id="UP000424201">
    <property type="component" value="Genome"/>
</dbReference>
<dbReference type="EMBL" id="MN585992">
    <property type="protein sequence ID" value="QGJ90031.1"/>
    <property type="molecule type" value="Genomic_DNA"/>
</dbReference>
<sequence length="69" mass="8013">MITIRVGNKRIEIPDGSRLKWPLCENCGHGRSCHSPDKGVGWRCHFRHKNSGERCQCMRWRGIPQVIEV</sequence>
<evidence type="ECO:0000313" key="2">
    <source>
        <dbReference type="Proteomes" id="UP000424201"/>
    </source>
</evidence>
<gene>
    <name evidence="1" type="primary">2</name>
    <name evidence="1" type="ORF">PBI_MARYV_2</name>
</gene>
<accession>A0A649VCG2</accession>
<reference evidence="1 2" key="1">
    <citation type="submission" date="2019-10" db="EMBL/GenBank/DDBJ databases">
        <authorList>
            <person name="Garlena R.A."/>
            <person name="Russell D.A."/>
            <person name="Pope W.H."/>
            <person name="Jacobs-Sera D."/>
            <person name="Hatfull G.F."/>
        </authorList>
    </citation>
    <scope>NUCLEOTIDE SEQUENCE [LARGE SCALE GENOMIC DNA]</scope>
</reference>
<evidence type="ECO:0000313" key="1">
    <source>
        <dbReference type="EMBL" id="QGJ90031.1"/>
    </source>
</evidence>
<name>A0A649VCG2_9CAUD</name>
<proteinExistence type="predicted"/>